<keyword evidence="1" id="KW-0175">Coiled coil</keyword>
<proteinExistence type="predicted"/>
<dbReference type="PANTHER" id="PTHR34533">
    <property type="entry name" value="TRANSMEMBRANE PROTEIN CCDC163"/>
    <property type="match status" value="1"/>
</dbReference>
<dbReference type="PANTHER" id="PTHR34533:SF2">
    <property type="entry name" value="COILED-COIL DOMAIN CONTAINING 163"/>
    <property type="match status" value="1"/>
</dbReference>
<feature type="coiled-coil region" evidence="1">
    <location>
        <begin position="153"/>
        <end position="201"/>
    </location>
</feature>
<evidence type="ECO:0000256" key="2">
    <source>
        <dbReference type="SAM" id="MobiDB-lite"/>
    </source>
</evidence>
<dbReference type="InterPro" id="IPR039284">
    <property type="entry name" value="CCDC159/163"/>
</dbReference>
<accession>A0A6J0SVD2</accession>
<evidence type="ECO:0000313" key="3">
    <source>
        <dbReference type="Proteomes" id="UP001652642"/>
    </source>
</evidence>
<evidence type="ECO:0000256" key="1">
    <source>
        <dbReference type="SAM" id="Coils"/>
    </source>
</evidence>
<dbReference type="GeneID" id="110073757"/>
<dbReference type="Proteomes" id="UP001652642">
    <property type="component" value="Chromosome 4"/>
</dbReference>
<dbReference type="OrthoDB" id="9904351at2759"/>
<evidence type="ECO:0000313" key="4">
    <source>
        <dbReference type="RefSeq" id="XP_020638968.2"/>
    </source>
</evidence>
<name>A0A6J0SVD2_9SAUR</name>
<dbReference type="RefSeq" id="XP_020638968.2">
    <property type="nucleotide sequence ID" value="XM_020783309.2"/>
</dbReference>
<feature type="compositionally biased region" description="Low complexity" evidence="2">
    <location>
        <begin position="434"/>
        <end position="447"/>
    </location>
</feature>
<reference evidence="4" key="1">
    <citation type="submission" date="2025-08" db="UniProtKB">
        <authorList>
            <consortium name="RefSeq"/>
        </authorList>
    </citation>
    <scope>IDENTIFICATION</scope>
</reference>
<gene>
    <name evidence="4" type="primary">LOC110073757</name>
</gene>
<sequence length="447" mass="49787">MSKCLLERVVPVTFRVMLISTTDGLSSPESSAVERKAEPVLWLLAVSGVRVRIFTVEETSVGSAAAGVCLGMDWDSQLSSILTEADSNMAKIKERLNTVSIASKADLLLDRIHTEGAVLAEQQTGPAPLNIPCGAHPCCRMATEELSAISKQLHSQAQVIESLTQSVQRLKQEKEVQQQSINLLEEEVNRLQQSSQGALEAVLGRRMEGLKSELRSLRQHVFQQSNGDCPPDLFSSPGIMQEMLESKKVLWQEYEYIRREVEQLKHRLDQQGEDLFNQVSATHEIKKTQTRYCKLLEDLMNTYEAQTRDLEKARIDTQSTQQDLNHVKSAISNLKEQMNILHLEDKLYPGPLKEESICPKKKKELLSEDALFSLSDDSVSEFSLTDVSSDELFSEPEVEQFADDKISMPNLELEENTPGGAAGGMQEKAELGSDHSSSLPDLSLSDL</sequence>
<dbReference type="AlphaFoldDB" id="A0A6J0SVD2"/>
<protein>
    <submittedName>
        <fullName evidence="4">Uncharacterized protein isoform X1</fullName>
    </submittedName>
</protein>
<organism evidence="3 4">
    <name type="scientific">Pogona vitticeps</name>
    <name type="common">central bearded dragon</name>
    <dbReference type="NCBI Taxonomy" id="103695"/>
    <lineage>
        <taxon>Eukaryota</taxon>
        <taxon>Metazoa</taxon>
        <taxon>Chordata</taxon>
        <taxon>Craniata</taxon>
        <taxon>Vertebrata</taxon>
        <taxon>Euteleostomi</taxon>
        <taxon>Lepidosauria</taxon>
        <taxon>Squamata</taxon>
        <taxon>Bifurcata</taxon>
        <taxon>Unidentata</taxon>
        <taxon>Episquamata</taxon>
        <taxon>Toxicofera</taxon>
        <taxon>Iguania</taxon>
        <taxon>Acrodonta</taxon>
        <taxon>Agamidae</taxon>
        <taxon>Amphibolurinae</taxon>
        <taxon>Pogona</taxon>
    </lineage>
</organism>
<feature type="coiled-coil region" evidence="1">
    <location>
        <begin position="254"/>
        <end position="316"/>
    </location>
</feature>
<feature type="region of interest" description="Disordered" evidence="2">
    <location>
        <begin position="400"/>
        <end position="447"/>
    </location>
</feature>
<dbReference type="InParanoid" id="A0A6J0SVD2"/>
<keyword evidence="3" id="KW-1185">Reference proteome</keyword>